<dbReference type="GO" id="GO:0045296">
    <property type="term" value="F:cadherin binding"/>
    <property type="evidence" value="ECO:0007669"/>
    <property type="project" value="TreeGrafter"/>
</dbReference>
<dbReference type="InterPro" id="IPR033371">
    <property type="entry name" value="ARGLU1"/>
</dbReference>
<protein>
    <submittedName>
        <fullName evidence="2">Uncharacterized protein</fullName>
    </submittedName>
</protein>
<dbReference type="Proteomes" id="UP001055712">
    <property type="component" value="Unassembled WGS sequence"/>
</dbReference>
<feature type="region of interest" description="Disordered" evidence="1">
    <location>
        <begin position="133"/>
        <end position="172"/>
    </location>
</feature>
<name>A0A9D4TUT9_CHLVU</name>
<dbReference type="PANTHER" id="PTHR31711">
    <property type="entry name" value="ARGININE AND GLUTAMATE-RICH PROTEIN 1"/>
    <property type="match status" value="1"/>
</dbReference>
<reference evidence="2" key="2">
    <citation type="submission" date="2020-11" db="EMBL/GenBank/DDBJ databases">
        <authorList>
            <person name="Cecchin M."/>
            <person name="Marcolungo L."/>
            <person name="Rossato M."/>
            <person name="Girolomoni L."/>
            <person name="Cosentino E."/>
            <person name="Cuine S."/>
            <person name="Li-Beisson Y."/>
            <person name="Delledonne M."/>
            <person name="Ballottari M."/>
        </authorList>
    </citation>
    <scope>NUCLEOTIDE SEQUENCE</scope>
    <source>
        <strain evidence="2">211/11P</strain>
        <tissue evidence="2">Whole cell</tissue>
    </source>
</reference>
<comment type="caution">
    <text evidence="2">The sequence shown here is derived from an EMBL/GenBank/DDBJ whole genome shotgun (WGS) entry which is preliminary data.</text>
</comment>
<feature type="region of interest" description="Disordered" evidence="1">
    <location>
        <begin position="69"/>
        <end position="93"/>
    </location>
</feature>
<accession>A0A9D4TUT9</accession>
<dbReference type="AlphaFoldDB" id="A0A9D4TUT9"/>
<sequence>MEVKARALREEERRKKLAELEEQLIEAETTARVQAWVESKVTDALGSDVVQRSLQQRLEQERKLLEQQVHEELNRERQLAEEAERGRREAIDQQKLELRKLEEERQQMEQAVKAKQQQEDEHEAQRRFAELAAKMREADERRRREQQQEKERREKGKNRVDAGRPKFSFKLG</sequence>
<evidence type="ECO:0000256" key="1">
    <source>
        <dbReference type="SAM" id="MobiDB-lite"/>
    </source>
</evidence>
<dbReference type="GO" id="GO:0005739">
    <property type="term" value="C:mitochondrion"/>
    <property type="evidence" value="ECO:0007669"/>
    <property type="project" value="TreeGrafter"/>
</dbReference>
<organism evidence="2 3">
    <name type="scientific">Chlorella vulgaris</name>
    <name type="common">Green alga</name>
    <dbReference type="NCBI Taxonomy" id="3077"/>
    <lineage>
        <taxon>Eukaryota</taxon>
        <taxon>Viridiplantae</taxon>
        <taxon>Chlorophyta</taxon>
        <taxon>core chlorophytes</taxon>
        <taxon>Trebouxiophyceae</taxon>
        <taxon>Chlorellales</taxon>
        <taxon>Chlorellaceae</taxon>
        <taxon>Chlorella clade</taxon>
        <taxon>Chlorella</taxon>
    </lineage>
</organism>
<feature type="compositionally biased region" description="Basic and acidic residues" evidence="1">
    <location>
        <begin position="133"/>
        <end position="164"/>
    </location>
</feature>
<evidence type="ECO:0000313" key="3">
    <source>
        <dbReference type="Proteomes" id="UP001055712"/>
    </source>
</evidence>
<evidence type="ECO:0000313" key="2">
    <source>
        <dbReference type="EMBL" id="KAI3435594.1"/>
    </source>
</evidence>
<gene>
    <name evidence="2" type="ORF">D9Q98_001659</name>
</gene>
<proteinExistence type="predicted"/>
<dbReference type="Pfam" id="PF15346">
    <property type="entry name" value="ARGLU"/>
    <property type="match status" value="1"/>
</dbReference>
<dbReference type="EMBL" id="SIDB01000002">
    <property type="protein sequence ID" value="KAI3435594.1"/>
    <property type="molecule type" value="Genomic_DNA"/>
</dbReference>
<dbReference type="PANTHER" id="PTHR31711:SF1">
    <property type="entry name" value="ARGININE AND GLUTAMATE-RICH PROTEIN 1"/>
    <property type="match status" value="1"/>
</dbReference>
<reference evidence="2" key="1">
    <citation type="journal article" date="2019" name="Plant J.">
        <title>Chlorella vulgaris genome assembly and annotation reveals the molecular basis for metabolic acclimation to high light conditions.</title>
        <authorList>
            <person name="Cecchin M."/>
            <person name="Marcolungo L."/>
            <person name="Rossato M."/>
            <person name="Girolomoni L."/>
            <person name="Cosentino E."/>
            <person name="Cuine S."/>
            <person name="Li-Beisson Y."/>
            <person name="Delledonne M."/>
            <person name="Ballottari M."/>
        </authorList>
    </citation>
    <scope>NUCLEOTIDE SEQUENCE</scope>
    <source>
        <strain evidence="2">211/11P</strain>
    </source>
</reference>
<dbReference type="GO" id="GO:0005654">
    <property type="term" value="C:nucleoplasm"/>
    <property type="evidence" value="ECO:0007669"/>
    <property type="project" value="TreeGrafter"/>
</dbReference>
<keyword evidence="3" id="KW-1185">Reference proteome</keyword>